<feature type="region of interest" description="Disordered" evidence="1">
    <location>
        <begin position="156"/>
        <end position="175"/>
    </location>
</feature>
<gene>
    <name evidence="3" type="ORF">BRM3_05280</name>
</gene>
<evidence type="ECO:0000313" key="3">
    <source>
        <dbReference type="EMBL" id="UYG17835.1"/>
    </source>
</evidence>
<evidence type="ECO:0000259" key="2">
    <source>
        <dbReference type="Pfam" id="PF02720"/>
    </source>
</evidence>
<evidence type="ECO:0000256" key="1">
    <source>
        <dbReference type="SAM" id="MobiDB-lite"/>
    </source>
</evidence>
<organism evidence="3 4">
    <name type="scientific">Brachybacterium huguangmaarense</name>
    <dbReference type="NCBI Taxonomy" id="1652028"/>
    <lineage>
        <taxon>Bacteria</taxon>
        <taxon>Bacillati</taxon>
        <taxon>Actinomycetota</taxon>
        <taxon>Actinomycetes</taxon>
        <taxon>Micrococcales</taxon>
        <taxon>Dermabacteraceae</taxon>
        <taxon>Brachybacterium</taxon>
    </lineage>
</organism>
<keyword evidence="3" id="KW-0255">Endonuclease</keyword>
<dbReference type="Pfam" id="PF02720">
    <property type="entry name" value="DUF222"/>
    <property type="match status" value="1"/>
</dbReference>
<sequence>MCDVLDAQIAAALRCPITSVHHTVKEAHRAVELLPGCFARLEAGDFPAEWFSRLLWRTRDLSDHLLGLVDETISTWDLGMPPDRFRRELAYLLCWVRTREPEESHVAPEERRGVTLDPVADDGVSLVHVTGPVPEVMSFAKRLDATARAVQQAQRHALASGAPVPVDPRGEVSRSQTAATLTRIRYDLLMSASFDTGGTGVPADRFRINVTVPFLTLQGRSSAPGMIDGVVPIPAQQARVIAGGESFWYRVMTDPTSGHFLPAPAERYTPPAPMLEHLRLQHPACSLPGCARIAAWGAEFDHIEEYDHEHPERGGATAIDNLHPLCWQHHLLKTLGLLDVVRESSAGGSPHASTWCLDDRAIVHAEDDRDMATPHVVAELEEAWRAHARVRGRGSPPQEAGGPSRPRDPDIGDAGDSSGPRGLGPADADDTDGSLGPPPF</sequence>
<proteinExistence type="predicted"/>
<accession>A0ABY6G425</accession>
<dbReference type="EMBL" id="CP107020">
    <property type="protein sequence ID" value="UYG17835.1"/>
    <property type="molecule type" value="Genomic_DNA"/>
</dbReference>
<dbReference type="InterPro" id="IPR003870">
    <property type="entry name" value="DUF222"/>
</dbReference>
<name>A0ABY6G425_9MICO</name>
<reference evidence="3" key="1">
    <citation type="submission" date="2022-10" db="EMBL/GenBank/DDBJ databases">
        <title>Whole-Genome Sequencing of Brachybacterium huguangmaarense BRM-3, Isolated from Betula schmidtii.</title>
        <authorList>
            <person name="Haam D."/>
        </authorList>
    </citation>
    <scope>NUCLEOTIDE SEQUENCE</scope>
    <source>
        <strain evidence="3">BRM-3</strain>
    </source>
</reference>
<keyword evidence="3" id="KW-0540">Nuclease</keyword>
<dbReference type="GO" id="GO:0004519">
    <property type="term" value="F:endonuclease activity"/>
    <property type="evidence" value="ECO:0007669"/>
    <property type="project" value="UniProtKB-KW"/>
</dbReference>
<dbReference type="CDD" id="cd00085">
    <property type="entry name" value="HNHc"/>
    <property type="match status" value="1"/>
</dbReference>
<feature type="domain" description="DUF222" evidence="2">
    <location>
        <begin position="4"/>
        <end position="272"/>
    </location>
</feature>
<feature type="region of interest" description="Disordered" evidence="1">
    <location>
        <begin position="389"/>
        <end position="440"/>
    </location>
</feature>
<keyword evidence="3" id="KW-0378">Hydrolase</keyword>
<keyword evidence="4" id="KW-1185">Reference proteome</keyword>
<dbReference type="InterPro" id="IPR003615">
    <property type="entry name" value="HNH_nuc"/>
</dbReference>
<protein>
    <submittedName>
        <fullName evidence="3">HNH endonuclease</fullName>
    </submittedName>
</protein>
<evidence type="ECO:0000313" key="4">
    <source>
        <dbReference type="Proteomes" id="UP001164305"/>
    </source>
</evidence>
<dbReference type="Proteomes" id="UP001164305">
    <property type="component" value="Chromosome"/>
</dbReference>